<dbReference type="InterPro" id="IPR036249">
    <property type="entry name" value="Thioredoxin-like_sf"/>
</dbReference>
<accession>I6YVQ1</accession>
<dbReference type="AlphaFoldDB" id="I6YVQ1"/>
<dbReference type="STRING" id="1191523.MROS_1420"/>
<sequence>MRKLILVVLLTLIPATFFAESKQKDTAKEVKIVAINKDGLNKVIKNRKGKVLFLNLWATWCIPCREEIPDIVKLAGEYEDVEFIGLSVDFPEDVDSKVIPFLKFNNVLYTNYINGFENDEELINFLDENWNGALPATLIYDSKGKKTSFLEGKKTYKEFKEEIERARKRK</sequence>
<dbReference type="PROSITE" id="PS51352">
    <property type="entry name" value="THIOREDOXIN_2"/>
    <property type="match status" value="1"/>
</dbReference>
<dbReference type="CDD" id="cd02966">
    <property type="entry name" value="TlpA_like_family"/>
    <property type="match status" value="1"/>
</dbReference>
<dbReference type="EMBL" id="CP003557">
    <property type="protein sequence ID" value="AFN74657.1"/>
    <property type="molecule type" value="Genomic_DNA"/>
</dbReference>
<keyword evidence="4" id="KW-1185">Reference proteome</keyword>
<feature type="domain" description="Thioredoxin" evidence="2">
    <location>
        <begin position="21"/>
        <end position="168"/>
    </location>
</feature>
<dbReference type="RefSeq" id="WP_014856091.1">
    <property type="nucleotide sequence ID" value="NC_018178.1"/>
</dbReference>
<dbReference type="InterPro" id="IPR050553">
    <property type="entry name" value="Thioredoxin_ResA/DsbE_sf"/>
</dbReference>
<dbReference type="SUPFAM" id="SSF52833">
    <property type="entry name" value="Thioredoxin-like"/>
    <property type="match status" value="1"/>
</dbReference>
<dbReference type="GO" id="GO:0016209">
    <property type="term" value="F:antioxidant activity"/>
    <property type="evidence" value="ECO:0007669"/>
    <property type="project" value="InterPro"/>
</dbReference>
<gene>
    <name evidence="3" type="ordered locus">MROS_1420</name>
</gene>
<dbReference type="PANTHER" id="PTHR42852">
    <property type="entry name" value="THIOL:DISULFIDE INTERCHANGE PROTEIN DSBE"/>
    <property type="match status" value="1"/>
</dbReference>
<dbReference type="KEGG" id="mro:MROS_1420"/>
<dbReference type="GO" id="GO:0016491">
    <property type="term" value="F:oxidoreductase activity"/>
    <property type="evidence" value="ECO:0007669"/>
    <property type="project" value="InterPro"/>
</dbReference>
<keyword evidence="1" id="KW-0732">Signal</keyword>
<organism evidence="3 4">
    <name type="scientific">Melioribacter roseus (strain DSM 23840 / JCM 17771 / VKM B-2668 / P3M-2)</name>
    <dbReference type="NCBI Taxonomy" id="1191523"/>
    <lineage>
        <taxon>Bacteria</taxon>
        <taxon>Pseudomonadati</taxon>
        <taxon>Ignavibacteriota</taxon>
        <taxon>Ignavibacteria</taxon>
        <taxon>Ignavibacteriales</taxon>
        <taxon>Melioribacteraceae</taxon>
        <taxon>Melioribacter</taxon>
    </lineage>
</organism>
<dbReference type="Pfam" id="PF00578">
    <property type="entry name" value="AhpC-TSA"/>
    <property type="match status" value="1"/>
</dbReference>
<dbReference type="PANTHER" id="PTHR42852:SF13">
    <property type="entry name" value="PROTEIN DIPZ"/>
    <property type="match status" value="1"/>
</dbReference>
<dbReference type="InterPro" id="IPR013766">
    <property type="entry name" value="Thioredoxin_domain"/>
</dbReference>
<evidence type="ECO:0000313" key="3">
    <source>
        <dbReference type="EMBL" id="AFN74657.1"/>
    </source>
</evidence>
<proteinExistence type="predicted"/>
<feature type="signal peptide" evidence="1">
    <location>
        <begin position="1"/>
        <end position="19"/>
    </location>
</feature>
<protein>
    <submittedName>
        <fullName evidence="3">Thiol-disulfide oxidoreductase</fullName>
    </submittedName>
</protein>
<evidence type="ECO:0000259" key="2">
    <source>
        <dbReference type="PROSITE" id="PS51352"/>
    </source>
</evidence>
<dbReference type="eggNOG" id="COG0526">
    <property type="taxonomic scope" value="Bacteria"/>
</dbReference>
<feature type="chain" id="PRO_5003707114" evidence="1">
    <location>
        <begin position="20"/>
        <end position="170"/>
    </location>
</feature>
<reference evidence="3 4" key="1">
    <citation type="journal article" date="2013" name="PLoS ONE">
        <title>Genomic analysis of Melioribacter roseus, facultatively anaerobic organotrophic bacterium representing a novel deep lineage within Bacteriodetes/Chlorobi group.</title>
        <authorList>
            <person name="Kadnikov V.V."/>
            <person name="Mardanov A.V."/>
            <person name="Podosokorskaya O.A."/>
            <person name="Gavrilov S.N."/>
            <person name="Kublanov I.V."/>
            <person name="Beletsky A.V."/>
            <person name="Bonch-Osmolovskaya E.A."/>
            <person name="Ravin N.V."/>
        </authorList>
    </citation>
    <scope>NUCLEOTIDE SEQUENCE [LARGE SCALE GENOMIC DNA]</scope>
    <source>
        <strain evidence="4">JCM 17771 / P3M-2</strain>
    </source>
</reference>
<dbReference type="Proteomes" id="UP000009011">
    <property type="component" value="Chromosome"/>
</dbReference>
<dbReference type="InterPro" id="IPR000866">
    <property type="entry name" value="AhpC/TSA"/>
</dbReference>
<evidence type="ECO:0000313" key="4">
    <source>
        <dbReference type="Proteomes" id="UP000009011"/>
    </source>
</evidence>
<dbReference type="Gene3D" id="3.40.30.10">
    <property type="entry name" value="Glutaredoxin"/>
    <property type="match status" value="1"/>
</dbReference>
<name>I6YVQ1_MELRP</name>
<evidence type="ECO:0000256" key="1">
    <source>
        <dbReference type="SAM" id="SignalP"/>
    </source>
</evidence>
<dbReference type="HOGENOM" id="CLU_042529_16_0_10"/>
<dbReference type="OrthoDB" id="9815205at2"/>